<evidence type="ECO:0000259" key="3">
    <source>
        <dbReference type="PROSITE" id="PS51755"/>
    </source>
</evidence>
<dbReference type="AlphaFoldDB" id="V4HUJ4"/>
<dbReference type="InterPro" id="IPR016032">
    <property type="entry name" value="Sig_transdc_resp-reg_C-effctor"/>
</dbReference>
<dbReference type="CDD" id="cd00383">
    <property type="entry name" value="trans_reg_C"/>
    <property type="match status" value="1"/>
</dbReference>
<dbReference type="Gene3D" id="1.10.10.10">
    <property type="entry name" value="Winged helix-like DNA-binding domain superfamily/Winged helix DNA-binding domain"/>
    <property type="match status" value="1"/>
</dbReference>
<dbReference type="RefSeq" id="WP_023400949.1">
    <property type="nucleotide sequence ID" value="NZ_AUSV01000106.1"/>
</dbReference>
<evidence type="ECO:0000256" key="1">
    <source>
        <dbReference type="ARBA" id="ARBA00023125"/>
    </source>
</evidence>
<reference evidence="4 5" key="1">
    <citation type="submission" date="2013-07" db="EMBL/GenBank/DDBJ databases">
        <title>Draft genome sequence of Pseudoalteromonas luteoviolacea 2ta16.</title>
        <authorList>
            <person name="Allen E.E."/>
            <person name="Azam F."/>
            <person name="Podell S."/>
        </authorList>
    </citation>
    <scope>NUCLEOTIDE SEQUENCE [LARGE SCALE GENOMIC DNA]</scope>
    <source>
        <strain evidence="4 5">2ta16</strain>
    </source>
</reference>
<dbReference type="SUPFAM" id="SSF48452">
    <property type="entry name" value="TPR-like"/>
    <property type="match status" value="2"/>
</dbReference>
<dbReference type="InterPro" id="IPR036388">
    <property type="entry name" value="WH-like_DNA-bd_sf"/>
</dbReference>
<dbReference type="Gene3D" id="1.25.40.10">
    <property type="entry name" value="Tetratricopeptide repeat domain"/>
    <property type="match status" value="1"/>
</dbReference>
<dbReference type="EMBL" id="AUSV01000106">
    <property type="protein sequence ID" value="ESP91589.1"/>
    <property type="molecule type" value="Genomic_DNA"/>
</dbReference>
<dbReference type="PATRIC" id="fig|1353533.3.peg.4095"/>
<feature type="DNA-binding region" description="OmpR/PhoB-type" evidence="2">
    <location>
        <begin position="1"/>
        <end position="97"/>
    </location>
</feature>
<gene>
    <name evidence="4" type="ORF">PL2TA16_00141</name>
</gene>
<sequence>MLLFGPFRFDAEKLVLYNQQDRYSLRPKVLQLLAYFLANPHQVIKRETLLSDLWQHGEYREAALTQSINELRQALGDDAQQPTYIRTLPQQGYQWICDVKAQKCARKRLKLVLALCGAAAITVGTSIVTSSFMEKVEVQEIQKSALLILPMRNETGVQANAWWGYALESVLKEHLQHTHQLLPKSQTPELLKLPTEEQPSQLRLTLKPMQQRFLLQAKLDSRHAEVVVEHLDQNFTEIAQQLLFMLQGQVARRDDHIEPSPGLADYYRGLQALNEFGPQLAKPYFEAALILAPHHLPSQLELAQIAWHQGDITHARARFAALDITHASTVLQARYYLYLGAFQKALGEFSQAEKNAQSALIMAQHSQQIELIASAYQLKADVAWHLLQWQDYTMAMNAAYALVGSRSFAYSEAQRSFYLANPPAAGPQGKSQLNLAQSKKVLSHAIEYYRQSKDKIDLAKSLFAYGQNYLVPVSESEKSLLEALQIVSDSGNLHFRMQVLTYLGFYYIQLHKGEKALYYLNQVEVNEQFNSAVEQLNLLKAMAFMDIGLTHSDMDAIQAAQRQFNVLLAEPDTSVMTRTNATLLLAWTWLKLGNLDKAQTLTERALADYQRFSINEAATYAAYTQMYIHIMRGQPERAISLVDLDKNKDAHLMLFYSSIAAHMTQNNALEKKSTEMLSVLKNSAPLLQQLDEYKQQAGRRNSIKQIMLLDAPYSVYCQSKWVLE</sequence>
<feature type="domain" description="OmpR/PhoB-type" evidence="3">
    <location>
        <begin position="1"/>
        <end position="97"/>
    </location>
</feature>
<dbReference type="SMART" id="SM00862">
    <property type="entry name" value="Trans_reg_C"/>
    <property type="match status" value="1"/>
</dbReference>
<dbReference type="Pfam" id="PF00486">
    <property type="entry name" value="Trans_reg_C"/>
    <property type="match status" value="1"/>
</dbReference>
<evidence type="ECO:0000256" key="2">
    <source>
        <dbReference type="PROSITE-ProRule" id="PRU01091"/>
    </source>
</evidence>
<dbReference type="GO" id="GO:0006355">
    <property type="term" value="P:regulation of DNA-templated transcription"/>
    <property type="evidence" value="ECO:0007669"/>
    <property type="project" value="InterPro"/>
</dbReference>
<comment type="caution">
    <text evidence="4">The sequence shown here is derived from an EMBL/GenBank/DDBJ whole genome shotgun (WGS) entry which is preliminary data.</text>
</comment>
<dbReference type="SUPFAM" id="SSF46894">
    <property type="entry name" value="C-terminal effector domain of the bipartite response regulators"/>
    <property type="match status" value="1"/>
</dbReference>
<evidence type="ECO:0000313" key="5">
    <source>
        <dbReference type="Proteomes" id="UP000017820"/>
    </source>
</evidence>
<dbReference type="Proteomes" id="UP000017820">
    <property type="component" value="Unassembled WGS sequence"/>
</dbReference>
<accession>V4HUJ4</accession>
<dbReference type="GO" id="GO:0003677">
    <property type="term" value="F:DNA binding"/>
    <property type="evidence" value="ECO:0007669"/>
    <property type="project" value="UniProtKB-UniRule"/>
</dbReference>
<dbReference type="PROSITE" id="PS51755">
    <property type="entry name" value="OMPR_PHOB"/>
    <property type="match status" value="1"/>
</dbReference>
<name>V4HUJ4_PSEL2</name>
<keyword evidence="1 2" id="KW-0238">DNA-binding</keyword>
<evidence type="ECO:0000313" key="4">
    <source>
        <dbReference type="EMBL" id="ESP91589.1"/>
    </source>
</evidence>
<dbReference type="InterPro" id="IPR001867">
    <property type="entry name" value="OmpR/PhoB-type_DNA-bd"/>
</dbReference>
<proteinExistence type="predicted"/>
<dbReference type="InterPro" id="IPR011990">
    <property type="entry name" value="TPR-like_helical_dom_sf"/>
</dbReference>
<dbReference type="GO" id="GO:0000160">
    <property type="term" value="P:phosphorelay signal transduction system"/>
    <property type="evidence" value="ECO:0007669"/>
    <property type="project" value="InterPro"/>
</dbReference>
<organism evidence="4 5">
    <name type="scientific">Pseudoalteromonas luteoviolacea (strain 2ta16)</name>
    <dbReference type="NCBI Taxonomy" id="1353533"/>
    <lineage>
        <taxon>Bacteria</taxon>
        <taxon>Pseudomonadati</taxon>
        <taxon>Pseudomonadota</taxon>
        <taxon>Gammaproteobacteria</taxon>
        <taxon>Alteromonadales</taxon>
        <taxon>Pseudoalteromonadaceae</taxon>
        <taxon>Pseudoalteromonas</taxon>
    </lineage>
</organism>
<protein>
    <submittedName>
        <fullName evidence="4">DNA-binding winged-HTH domain protein</fullName>
    </submittedName>
</protein>